<dbReference type="PROSITE" id="PS50110">
    <property type="entry name" value="RESPONSE_REGULATORY"/>
    <property type="match status" value="1"/>
</dbReference>
<dbReference type="AlphaFoldDB" id="A0A561QGS0"/>
<dbReference type="InterPro" id="IPR001789">
    <property type="entry name" value="Sig_transdc_resp-reg_receiver"/>
</dbReference>
<dbReference type="GO" id="GO:0000160">
    <property type="term" value="P:phosphorelay signal transduction system"/>
    <property type="evidence" value="ECO:0007669"/>
    <property type="project" value="InterPro"/>
</dbReference>
<dbReference type="PANTHER" id="PTHR44591:SF24">
    <property type="entry name" value="PROTEIN-GLUTAMATE METHYLESTERASE_PROTEIN-GLUTAMINE GLUTAMINASE 1"/>
    <property type="match status" value="1"/>
</dbReference>
<evidence type="ECO:0000259" key="3">
    <source>
        <dbReference type="PROSITE" id="PS50110"/>
    </source>
</evidence>
<dbReference type="InterPro" id="IPR011006">
    <property type="entry name" value="CheY-like_superfamily"/>
</dbReference>
<dbReference type="SUPFAM" id="SSF52172">
    <property type="entry name" value="CheY-like"/>
    <property type="match status" value="1"/>
</dbReference>
<evidence type="ECO:0000313" key="5">
    <source>
        <dbReference type="Proteomes" id="UP000320653"/>
    </source>
</evidence>
<dbReference type="InterPro" id="IPR050595">
    <property type="entry name" value="Bact_response_regulator"/>
</dbReference>
<accession>A0A561QGS0</accession>
<dbReference type="Pfam" id="PF00072">
    <property type="entry name" value="Response_reg"/>
    <property type="match status" value="1"/>
</dbReference>
<sequence>MKRILIVEDEMLVAMLIEDAVTDMGHEVVGPAMRLETALETVATETFDFAILDINLAGNLSFPVADRLVELGIPFVFASGYGSAGLAERYHNAPVVQKPFAPQQLEAVLQRLL</sequence>
<dbReference type="RefSeq" id="WP_145641572.1">
    <property type="nucleotide sequence ID" value="NZ_VIWP01000008.1"/>
</dbReference>
<evidence type="ECO:0000256" key="2">
    <source>
        <dbReference type="PROSITE-ProRule" id="PRU00169"/>
    </source>
</evidence>
<dbReference type="Proteomes" id="UP000320653">
    <property type="component" value="Unassembled WGS sequence"/>
</dbReference>
<dbReference type="SMART" id="SM00448">
    <property type="entry name" value="REC"/>
    <property type="match status" value="1"/>
</dbReference>
<feature type="domain" description="Response regulatory" evidence="3">
    <location>
        <begin position="3"/>
        <end position="113"/>
    </location>
</feature>
<name>A0A561QGS0_9HYPH</name>
<evidence type="ECO:0000256" key="1">
    <source>
        <dbReference type="ARBA" id="ARBA00022553"/>
    </source>
</evidence>
<keyword evidence="1 2" id="KW-0597">Phosphoprotein</keyword>
<dbReference type="PANTHER" id="PTHR44591">
    <property type="entry name" value="STRESS RESPONSE REGULATOR PROTEIN 1"/>
    <property type="match status" value="1"/>
</dbReference>
<feature type="modified residue" description="4-aspartylphosphate" evidence="2">
    <location>
        <position position="53"/>
    </location>
</feature>
<dbReference type="Gene3D" id="3.40.50.2300">
    <property type="match status" value="1"/>
</dbReference>
<protein>
    <submittedName>
        <fullName evidence="4">Response regulator receiver domain-containing protein</fullName>
    </submittedName>
</protein>
<dbReference type="OrthoDB" id="582170at2"/>
<keyword evidence="5" id="KW-1185">Reference proteome</keyword>
<comment type="caution">
    <text evidence="4">The sequence shown here is derived from an EMBL/GenBank/DDBJ whole genome shotgun (WGS) entry which is preliminary data.</text>
</comment>
<proteinExistence type="predicted"/>
<gene>
    <name evidence="4" type="ORF">FHW37_108171</name>
</gene>
<reference evidence="4 5" key="1">
    <citation type="submission" date="2019-06" db="EMBL/GenBank/DDBJ databases">
        <title>Sorghum-associated microbial communities from plants grown in Nebraska, USA.</title>
        <authorList>
            <person name="Schachtman D."/>
        </authorList>
    </citation>
    <scope>NUCLEOTIDE SEQUENCE [LARGE SCALE GENOMIC DNA]</scope>
    <source>
        <strain evidence="4 5">1225</strain>
    </source>
</reference>
<dbReference type="EMBL" id="VIWP01000008">
    <property type="protein sequence ID" value="TWF49501.1"/>
    <property type="molecule type" value="Genomic_DNA"/>
</dbReference>
<organism evidence="4 5">
    <name type="scientific">Neorhizobium alkalisoli</name>
    <dbReference type="NCBI Taxonomy" id="528178"/>
    <lineage>
        <taxon>Bacteria</taxon>
        <taxon>Pseudomonadati</taxon>
        <taxon>Pseudomonadota</taxon>
        <taxon>Alphaproteobacteria</taxon>
        <taxon>Hyphomicrobiales</taxon>
        <taxon>Rhizobiaceae</taxon>
        <taxon>Rhizobium/Agrobacterium group</taxon>
        <taxon>Neorhizobium</taxon>
    </lineage>
</organism>
<evidence type="ECO:0000313" key="4">
    <source>
        <dbReference type="EMBL" id="TWF49501.1"/>
    </source>
</evidence>